<evidence type="ECO:0000313" key="3">
    <source>
        <dbReference type="Proteomes" id="UP000011669"/>
    </source>
</evidence>
<dbReference type="InterPro" id="IPR011991">
    <property type="entry name" value="ArsR-like_HTH"/>
</dbReference>
<dbReference type="EMBL" id="AOMD01000015">
    <property type="protein sequence ID" value="EMA46037.1"/>
    <property type="molecule type" value="Genomic_DNA"/>
</dbReference>
<dbReference type="GO" id="GO:0003700">
    <property type="term" value="F:DNA-binding transcription factor activity"/>
    <property type="evidence" value="ECO:0007669"/>
    <property type="project" value="InterPro"/>
</dbReference>
<dbReference type="InterPro" id="IPR001845">
    <property type="entry name" value="HTH_ArsR_DNA-bd_dom"/>
</dbReference>
<gene>
    <name evidence="2" type="ORF">C449_05012</name>
</gene>
<keyword evidence="3" id="KW-1185">Reference proteome</keyword>
<dbReference type="AlphaFoldDB" id="M0MK33"/>
<protein>
    <submittedName>
        <fullName evidence="2">ArsR family transcriptional regulator</fullName>
    </submittedName>
</protein>
<dbReference type="SMART" id="SM00418">
    <property type="entry name" value="HTH_ARSR"/>
    <property type="match status" value="1"/>
</dbReference>
<reference evidence="2 3" key="1">
    <citation type="journal article" date="2014" name="PLoS Genet.">
        <title>Phylogenetically driven sequencing of extremely halophilic archaea reveals strategies for static and dynamic osmo-response.</title>
        <authorList>
            <person name="Becker E.A."/>
            <person name="Seitzer P.M."/>
            <person name="Tritt A."/>
            <person name="Larsen D."/>
            <person name="Krusor M."/>
            <person name="Yao A.I."/>
            <person name="Wu D."/>
            <person name="Madern D."/>
            <person name="Eisen J.A."/>
            <person name="Darling A.E."/>
            <person name="Facciotti M.T."/>
        </authorList>
    </citation>
    <scope>NUCLEOTIDE SEQUENCE [LARGE SCALE GENOMIC DNA]</scope>
    <source>
        <strain evidence="2 3">DSM 5350</strain>
    </source>
</reference>
<feature type="domain" description="HTH arsR-type" evidence="1">
    <location>
        <begin position="56"/>
        <end position="148"/>
    </location>
</feature>
<proteinExistence type="predicted"/>
<evidence type="ECO:0000259" key="1">
    <source>
        <dbReference type="SMART" id="SM00418"/>
    </source>
</evidence>
<dbReference type="Proteomes" id="UP000011669">
    <property type="component" value="Unassembled WGS sequence"/>
</dbReference>
<dbReference type="PATRIC" id="fig|1227455.4.peg.1022"/>
<dbReference type="Gene3D" id="1.10.10.10">
    <property type="entry name" value="Winged helix-like DNA-binding domain superfamily/Winged helix DNA-binding domain"/>
    <property type="match status" value="1"/>
</dbReference>
<organism evidence="2 3">
    <name type="scientific">Halococcus saccharolyticus DSM 5350</name>
    <dbReference type="NCBI Taxonomy" id="1227455"/>
    <lineage>
        <taxon>Archaea</taxon>
        <taxon>Methanobacteriati</taxon>
        <taxon>Methanobacteriota</taxon>
        <taxon>Stenosarchaea group</taxon>
        <taxon>Halobacteria</taxon>
        <taxon>Halobacteriales</taxon>
        <taxon>Halococcaceae</taxon>
        <taxon>Halococcus</taxon>
    </lineage>
</organism>
<accession>M0MK33</accession>
<sequence length="163" mass="18581">MLFSKFLGLTKAKSLPPVFWSKMAIDQTRTIGGDFPDDPEDLLPTDGILSLDEYLEMHAAVGHRTRYEICYRLVHGGEMSPKELEEVISIDDSTLHYHLNKLVDVGLIEKRQHTERGQDGLYTYYRATVFGEVTLSEGIDELIRGEQEFEEMYDSSTTPESES</sequence>
<dbReference type="InterPro" id="IPR036388">
    <property type="entry name" value="WH-like_DNA-bd_sf"/>
</dbReference>
<name>M0MK33_9EURY</name>
<dbReference type="Pfam" id="PF12840">
    <property type="entry name" value="HTH_20"/>
    <property type="match status" value="1"/>
</dbReference>
<dbReference type="CDD" id="cd00090">
    <property type="entry name" value="HTH_ARSR"/>
    <property type="match status" value="1"/>
</dbReference>
<dbReference type="SUPFAM" id="SSF46785">
    <property type="entry name" value="Winged helix' DNA-binding domain"/>
    <property type="match status" value="1"/>
</dbReference>
<dbReference type="InterPro" id="IPR036390">
    <property type="entry name" value="WH_DNA-bd_sf"/>
</dbReference>
<comment type="caution">
    <text evidence="2">The sequence shown here is derived from an EMBL/GenBank/DDBJ whole genome shotgun (WGS) entry which is preliminary data.</text>
</comment>
<evidence type="ECO:0000313" key="2">
    <source>
        <dbReference type="EMBL" id="EMA46037.1"/>
    </source>
</evidence>
<dbReference type="InParanoid" id="M0MK33"/>